<organism evidence="7 8">
    <name type="scientific">Niastella koreensis</name>
    <dbReference type="NCBI Taxonomy" id="354356"/>
    <lineage>
        <taxon>Bacteria</taxon>
        <taxon>Pseudomonadati</taxon>
        <taxon>Bacteroidota</taxon>
        <taxon>Chitinophagia</taxon>
        <taxon>Chitinophagales</taxon>
        <taxon>Chitinophagaceae</taxon>
        <taxon>Niastella</taxon>
    </lineage>
</organism>
<keyword evidence="8" id="KW-1185">Reference proteome</keyword>
<gene>
    <name evidence="7" type="ORF">A4D02_21300</name>
</gene>
<dbReference type="Proteomes" id="UP000192277">
    <property type="component" value="Unassembled WGS sequence"/>
</dbReference>
<keyword evidence="2" id="KW-0732">Signal</keyword>
<accession>A0ABX3P147</accession>
<evidence type="ECO:0000256" key="2">
    <source>
        <dbReference type="ARBA" id="ARBA00022729"/>
    </source>
</evidence>
<evidence type="ECO:0000313" key="7">
    <source>
        <dbReference type="EMBL" id="OQP52947.1"/>
    </source>
</evidence>
<evidence type="ECO:0000313" key="8">
    <source>
        <dbReference type="Proteomes" id="UP000192277"/>
    </source>
</evidence>
<sequence>MAKLTPPVNKNDHVQGSPDAEILLVEYGDYQCPHCGAAHPIVKEIQKRLGKNISFVFRNFPLSNLHELAIPAAKTAEAAGRQNKFWQMHDMIYEHQTQLSQFALLKFAEELKLNIIELKRDLADKSLLEKIESDFESGMRSGVNGTPSFFINGYKYNGGYDFTSLYSALEKNYISK</sequence>
<evidence type="ECO:0000256" key="5">
    <source>
        <dbReference type="ARBA" id="ARBA00023284"/>
    </source>
</evidence>
<dbReference type="EMBL" id="LWBO01000003">
    <property type="protein sequence ID" value="OQP52947.1"/>
    <property type="molecule type" value="Genomic_DNA"/>
</dbReference>
<protein>
    <submittedName>
        <fullName evidence="7">Disulfide bond formation protein DsbA</fullName>
    </submittedName>
</protein>
<dbReference type="Pfam" id="PF13462">
    <property type="entry name" value="Thioredoxin_4"/>
    <property type="match status" value="1"/>
</dbReference>
<name>A0ABX3P147_9BACT</name>
<dbReference type="Gene3D" id="3.40.30.10">
    <property type="entry name" value="Glutaredoxin"/>
    <property type="match status" value="1"/>
</dbReference>
<dbReference type="InterPro" id="IPR036249">
    <property type="entry name" value="Thioredoxin-like_sf"/>
</dbReference>
<evidence type="ECO:0000256" key="1">
    <source>
        <dbReference type="ARBA" id="ARBA00005791"/>
    </source>
</evidence>
<keyword evidence="5" id="KW-0676">Redox-active center</keyword>
<dbReference type="InterPro" id="IPR012336">
    <property type="entry name" value="Thioredoxin-like_fold"/>
</dbReference>
<reference evidence="7 8" key="1">
    <citation type="submission" date="2016-04" db="EMBL/GenBank/DDBJ databases">
        <authorList>
            <person name="Chen L."/>
            <person name="Zhuang W."/>
            <person name="Wang G."/>
        </authorList>
    </citation>
    <scope>NUCLEOTIDE SEQUENCE [LARGE SCALE GENOMIC DNA]</scope>
    <source>
        <strain evidence="8">GR20</strain>
    </source>
</reference>
<comment type="caution">
    <text evidence="7">The sequence shown here is derived from an EMBL/GenBank/DDBJ whole genome shotgun (WGS) entry which is preliminary data.</text>
</comment>
<dbReference type="InterPro" id="IPR013766">
    <property type="entry name" value="Thioredoxin_domain"/>
</dbReference>
<evidence type="ECO:0000256" key="3">
    <source>
        <dbReference type="ARBA" id="ARBA00023002"/>
    </source>
</evidence>
<dbReference type="PROSITE" id="PS51352">
    <property type="entry name" value="THIOREDOXIN_2"/>
    <property type="match status" value="1"/>
</dbReference>
<keyword evidence="3" id="KW-0560">Oxidoreductase</keyword>
<dbReference type="SUPFAM" id="SSF52833">
    <property type="entry name" value="Thioredoxin-like"/>
    <property type="match status" value="1"/>
</dbReference>
<dbReference type="PANTHER" id="PTHR13887:SF14">
    <property type="entry name" value="DISULFIDE BOND FORMATION PROTEIN D"/>
    <property type="match status" value="1"/>
</dbReference>
<keyword evidence="4" id="KW-1015">Disulfide bond</keyword>
<evidence type="ECO:0000256" key="4">
    <source>
        <dbReference type="ARBA" id="ARBA00023157"/>
    </source>
</evidence>
<comment type="similarity">
    <text evidence="1">Belongs to the thioredoxin family. DsbA subfamily.</text>
</comment>
<proteinExistence type="inferred from homology"/>
<dbReference type="RefSeq" id="WP_014218528.1">
    <property type="nucleotide sequence ID" value="NZ_LWBO01000003.1"/>
</dbReference>
<evidence type="ECO:0000259" key="6">
    <source>
        <dbReference type="PROSITE" id="PS51352"/>
    </source>
</evidence>
<dbReference type="PANTHER" id="PTHR13887">
    <property type="entry name" value="GLUTATHIONE S-TRANSFERASE KAPPA"/>
    <property type="match status" value="1"/>
</dbReference>
<feature type="domain" description="Thioredoxin" evidence="6">
    <location>
        <begin position="1"/>
        <end position="174"/>
    </location>
</feature>